<sequence>METVKPSFGVLDDVKVVYSAVEIAAPTAAAIMGEWGADVTWIENVWSGDSMRDTAWVKEMERRNMRSISLNAFTEEGKEALAGLVKDADIFIESSKGGTYARKGITDEWLWSINPRLVIVHVSGFGLTGVKERVESAAYDLTVAAYAGIVAQNGTPEQPMNIHPYGADYFNALMIVSSSLAALHRVGVTGEGESVEVAMYETMLRVGSYYMMDYLNAGVTYDRPGGRHQNLCGIGLYECADGYIGLCLYGVPQNKYLLEQIGLGDLWGTEEYPEGTSALWLDGPKAELIEQKLEEYLAARSKWDVEKDFVAHRIAAQVVNEIKDVLADEHVALRNNFIEWENAEGKTVRGPNTFPTFAKNPGGFWRPMPNLGQDSRDVLERAGFSDEDIRRFGESGAVKFGEQVEQP</sequence>
<dbReference type="InterPro" id="IPR044855">
    <property type="entry name" value="CoA-Trfase_III_dom3_sf"/>
</dbReference>
<accession>A0A3Q8WSH9</accession>
<dbReference type="Proteomes" id="UP000270021">
    <property type="component" value="Chromosome"/>
</dbReference>
<keyword evidence="2 3" id="KW-0808">Transferase</keyword>
<dbReference type="InterPro" id="IPR050509">
    <property type="entry name" value="CoA-transferase_III"/>
</dbReference>
<dbReference type="InterPro" id="IPR023606">
    <property type="entry name" value="CoA-Trfase_III_dom_1_sf"/>
</dbReference>
<evidence type="ECO:0000256" key="1">
    <source>
        <dbReference type="ARBA" id="ARBA00008383"/>
    </source>
</evidence>
<dbReference type="KEGG" id="fsl:EJO69_02445"/>
<evidence type="ECO:0000313" key="4">
    <source>
        <dbReference type="Proteomes" id="UP000270021"/>
    </source>
</evidence>
<dbReference type="RefSeq" id="WP_126038762.1">
    <property type="nucleotide sequence ID" value="NZ_CP034438.1"/>
</dbReference>
<dbReference type="InterPro" id="IPR003673">
    <property type="entry name" value="CoA-Trfase_fam_III"/>
</dbReference>
<dbReference type="PANTHER" id="PTHR48228">
    <property type="entry name" value="SUCCINYL-COA--D-CITRAMALATE COA-TRANSFERASE"/>
    <property type="match status" value="1"/>
</dbReference>
<dbReference type="OrthoDB" id="9797653at2"/>
<dbReference type="GO" id="GO:0016740">
    <property type="term" value="F:transferase activity"/>
    <property type="evidence" value="ECO:0007669"/>
    <property type="project" value="UniProtKB-KW"/>
</dbReference>
<proteinExistence type="inferred from homology"/>
<reference evidence="3 4" key="1">
    <citation type="submission" date="2018-12" db="EMBL/GenBank/DDBJ databases">
        <title>Complete genome sequence of Flaviflexus salsibiostraticola KCTC 33148.</title>
        <authorList>
            <person name="Bae J.-W."/>
        </authorList>
    </citation>
    <scope>NUCLEOTIDE SEQUENCE [LARGE SCALE GENOMIC DNA]</scope>
    <source>
        <strain evidence="3 4">KCTC 33148</strain>
    </source>
</reference>
<gene>
    <name evidence="3" type="ORF">EJO69_02445</name>
</gene>
<comment type="similarity">
    <text evidence="1">Belongs to the CoA-transferase III family.</text>
</comment>
<dbReference type="NCBIfam" id="NF002914">
    <property type="entry name" value="PRK03525.1"/>
    <property type="match status" value="1"/>
</dbReference>
<dbReference type="EC" id="2.8.3.21" evidence="3"/>
<dbReference type="Gene3D" id="3.40.50.10540">
    <property type="entry name" value="Crotonobetainyl-coa:carnitine coa-transferase, domain 1"/>
    <property type="match status" value="1"/>
</dbReference>
<protein>
    <submittedName>
        <fullName evidence="3">L-carnitine CoA-transferase</fullName>
        <ecNumber evidence="3">2.8.3.21</ecNumber>
    </submittedName>
</protein>
<dbReference type="EMBL" id="CP034438">
    <property type="protein sequence ID" value="AZN29287.1"/>
    <property type="molecule type" value="Genomic_DNA"/>
</dbReference>
<dbReference type="SUPFAM" id="SSF89796">
    <property type="entry name" value="CoA-transferase family III (CaiB/BaiF)"/>
    <property type="match status" value="1"/>
</dbReference>
<dbReference type="AlphaFoldDB" id="A0A3Q8WSH9"/>
<dbReference type="Pfam" id="PF02515">
    <property type="entry name" value="CoA_transf_3"/>
    <property type="match status" value="1"/>
</dbReference>
<keyword evidence="4" id="KW-1185">Reference proteome</keyword>
<organism evidence="3 4">
    <name type="scientific">Flaviflexus salsibiostraticola</name>
    <dbReference type="NCBI Taxonomy" id="1282737"/>
    <lineage>
        <taxon>Bacteria</taxon>
        <taxon>Bacillati</taxon>
        <taxon>Actinomycetota</taxon>
        <taxon>Actinomycetes</taxon>
        <taxon>Actinomycetales</taxon>
        <taxon>Actinomycetaceae</taxon>
        <taxon>Flaviflexus</taxon>
    </lineage>
</organism>
<name>A0A3Q8WSH9_9ACTO</name>
<dbReference type="PANTHER" id="PTHR48228:SF6">
    <property type="entry name" value="L-CARNITINE COA-TRANSFERASE"/>
    <property type="match status" value="1"/>
</dbReference>
<dbReference type="Gene3D" id="3.30.1540.10">
    <property type="entry name" value="formyl-coa transferase, domain 3"/>
    <property type="match status" value="1"/>
</dbReference>
<evidence type="ECO:0000256" key="2">
    <source>
        <dbReference type="ARBA" id="ARBA00022679"/>
    </source>
</evidence>
<evidence type="ECO:0000313" key="3">
    <source>
        <dbReference type="EMBL" id="AZN29287.1"/>
    </source>
</evidence>